<accession>A0A9D1M0G8</accession>
<comment type="caution">
    <text evidence="3">The sequence shown here is derived from an EMBL/GenBank/DDBJ whole genome shotgun (WGS) entry which is preliminary data.</text>
</comment>
<keyword evidence="1" id="KW-1133">Transmembrane helix</keyword>
<dbReference type="AlphaFoldDB" id="A0A9D1M0G8"/>
<reference evidence="3" key="1">
    <citation type="submission" date="2020-10" db="EMBL/GenBank/DDBJ databases">
        <authorList>
            <person name="Gilroy R."/>
        </authorList>
    </citation>
    <scope>NUCLEOTIDE SEQUENCE</scope>
    <source>
        <strain evidence="3">CHK195-15760</strain>
    </source>
</reference>
<dbReference type="Gene3D" id="3.40.50.300">
    <property type="entry name" value="P-loop containing nucleotide triphosphate hydrolases"/>
    <property type="match status" value="1"/>
</dbReference>
<reference evidence="3" key="2">
    <citation type="journal article" date="2021" name="PeerJ">
        <title>Extensive microbial diversity within the chicken gut microbiome revealed by metagenomics and culture.</title>
        <authorList>
            <person name="Gilroy R."/>
            <person name="Ravi A."/>
            <person name="Getino M."/>
            <person name="Pursley I."/>
            <person name="Horton D.L."/>
            <person name="Alikhan N.F."/>
            <person name="Baker D."/>
            <person name="Gharbi K."/>
            <person name="Hall N."/>
            <person name="Watson M."/>
            <person name="Adriaenssens E.M."/>
            <person name="Foster-Nyarko E."/>
            <person name="Jarju S."/>
            <person name="Secka A."/>
            <person name="Antonio M."/>
            <person name="Oren A."/>
            <person name="Chaudhuri R.R."/>
            <person name="La Ragione R."/>
            <person name="Hildebrand F."/>
            <person name="Pallen M.J."/>
        </authorList>
    </citation>
    <scope>NUCLEOTIDE SEQUENCE</scope>
    <source>
        <strain evidence="3">CHK195-15760</strain>
    </source>
</reference>
<protein>
    <submittedName>
        <fullName evidence="3">Ferrous iron transporter B</fullName>
    </submittedName>
</protein>
<dbReference type="Pfam" id="PF02421">
    <property type="entry name" value="FeoB_N"/>
    <property type="match status" value="1"/>
</dbReference>
<feature type="domain" description="FeoB-type G" evidence="2">
    <location>
        <begin position="25"/>
        <end position="187"/>
    </location>
</feature>
<dbReference type="InterPro" id="IPR027417">
    <property type="entry name" value="P-loop_NTPase"/>
</dbReference>
<evidence type="ECO:0000259" key="2">
    <source>
        <dbReference type="PROSITE" id="PS51711"/>
    </source>
</evidence>
<feature type="transmembrane region" description="Helical" evidence="1">
    <location>
        <begin position="381"/>
        <end position="402"/>
    </location>
</feature>
<dbReference type="SUPFAM" id="SSF52540">
    <property type="entry name" value="P-loop containing nucleoside triphosphate hydrolases"/>
    <property type="match status" value="1"/>
</dbReference>
<dbReference type="Proteomes" id="UP000824093">
    <property type="component" value="Unassembled WGS sequence"/>
</dbReference>
<dbReference type="CDD" id="cd01879">
    <property type="entry name" value="FeoB"/>
    <property type="match status" value="1"/>
</dbReference>
<dbReference type="PRINTS" id="PR00326">
    <property type="entry name" value="GTP1OBG"/>
</dbReference>
<dbReference type="InterPro" id="IPR050860">
    <property type="entry name" value="FeoB_GTPase"/>
</dbReference>
<organism evidence="3 4">
    <name type="scientific">Candidatus Merdicola faecigallinarum</name>
    <dbReference type="NCBI Taxonomy" id="2840862"/>
    <lineage>
        <taxon>Bacteria</taxon>
        <taxon>Bacillati</taxon>
        <taxon>Bacillota</taxon>
        <taxon>Clostridia</taxon>
        <taxon>Candidatus Merdicola</taxon>
    </lineage>
</organism>
<gene>
    <name evidence="3" type="ORF">IAB70_01930</name>
</gene>
<dbReference type="PANTHER" id="PTHR43185">
    <property type="entry name" value="FERROUS IRON TRANSPORT PROTEIN B"/>
    <property type="match status" value="1"/>
</dbReference>
<keyword evidence="1" id="KW-0472">Membrane</keyword>
<feature type="transmembrane region" description="Helical" evidence="1">
    <location>
        <begin position="318"/>
        <end position="340"/>
    </location>
</feature>
<sequence>MGLTKSSSVSHLLSSEIQKLENACNYTIAIAGNPNVGKSTIFNHLTGMNQHTGNWPGKTVTNAAGTYEYKQDHFLLVDIPGTYSLMSHSEEEKIARNYICFGNPDVTVIVVDSTCLERNLNLVFQTFEITDRVIVCVNLLDEAKKKGISIDLKKLSDLLGVPVIGTNARKKKTLTALMECVYQVCHKEILPSPKKINYLPVIENSIHLMIPSIQKYDSIPSYLHRFICLKLLEKEETILHSISSNFHVNFKENELLKQKLDESYCLMKKNDINESNFRNKLISSIILEAENISNQTCSYKKGKNFTFKIDKVLTSKKFGIPIMLLFLGIIFWLTIIGANYPSSLLSQFFAWIQEKLIIGAKAISMPNWLSDLLIFGMYQTVTWVIAVMLPPMAIFFPLFTLLEDLGYLPRIAFNLDHYFKKACSSGKQALTMCMVVIKWYRKNSRREEFLFYPFYY</sequence>
<keyword evidence="1" id="KW-0812">Transmembrane</keyword>
<dbReference type="InterPro" id="IPR030389">
    <property type="entry name" value="G_FEOB_dom"/>
</dbReference>
<dbReference type="GO" id="GO:0005525">
    <property type="term" value="F:GTP binding"/>
    <property type="evidence" value="ECO:0007669"/>
    <property type="project" value="InterPro"/>
</dbReference>
<dbReference type="PROSITE" id="PS51711">
    <property type="entry name" value="G_FEOB"/>
    <property type="match status" value="1"/>
</dbReference>
<dbReference type="EMBL" id="DVNH01000016">
    <property type="protein sequence ID" value="HIU51375.1"/>
    <property type="molecule type" value="Genomic_DNA"/>
</dbReference>
<dbReference type="InterPro" id="IPR006073">
    <property type="entry name" value="GTP-bd"/>
</dbReference>
<dbReference type="Gene3D" id="1.10.287.1770">
    <property type="match status" value="1"/>
</dbReference>
<evidence type="ECO:0000256" key="1">
    <source>
        <dbReference type="SAM" id="Phobius"/>
    </source>
</evidence>
<dbReference type="GO" id="GO:0015093">
    <property type="term" value="F:ferrous iron transmembrane transporter activity"/>
    <property type="evidence" value="ECO:0007669"/>
    <property type="project" value="TreeGrafter"/>
</dbReference>
<dbReference type="PANTHER" id="PTHR43185:SF2">
    <property type="entry name" value="FERROUS IRON TRANSPORT PROTEIN B"/>
    <property type="match status" value="1"/>
</dbReference>
<dbReference type="GO" id="GO:0005886">
    <property type="term" value="C:plasma membrane"/>
    <property type="evidence" value="ECO:0007669"/>
    <property type="project" value="TreeGrafter"/>
</dbReference>
<evidence type="ECO:0000313" key="4">
    <source>
        <dbReference type="Proteomes" id="UP000824093"/>
    </source>
</evidence>
<evidence type="ECO:0000313" key="3">
    <source>
        <dbReference type="EMBL" id="HIU51375.1"/>
    </source>
</evidence>
<name>A0A9D1M0G8_9FIRM</name>
<proteinExistence type="predicted"/>